<dbReference type="RefSeq" id="WP_111525366.1">
    <property type="nucleotide sequence ID" value="NZ_CP032364.1"/>
</dbReference>
<dbReference type="GO" id="GO:0003677">
    <property type="term" value="F:DNA binding"/>
    <property type="evidence" value="ECO:0007669"/>
    <property type="project" value="UniProtKB-KW"/>
</dbReference>
<accession>A0A385Q123</accession>
<dbReference type="InterPro" id="IPR036388">
    <property type="entry name" value="WH-like_DNA-bd_sf"/>
</dbReference>
<dbReference type="SMART" id="SM00421">
    <property type="entry name" value="HTH_LUXR"/>
    <property type="match status" value="1"/>
</dbReference>
<protein>
    <recommendedName>
        <fullName evidence="1">Stage 0 sporulation protein A homolog</fullName>
    </recommendedName>
</protein>
<dbReference type="SMART" id="SM00448">
    <property type="entry name" value="REC"/>
    <property type="match status" value="1"/>
</dbReference>
<dbReference type="InterPro" id="IPR001789">
    <property type="entry name" value="Sig_transdc_resp-reg_receiver"/>
</dbReference>
<name>A0A385Q123_9FIRM</name>
<dbReference type="InterPro" id="IPR000792">
    <property type="entry name" value="Tscrpt_reg_LuxR_C"/>
</dbReference>
<dbReference type="GO" id="GO:0000160">
    <property type="term" value="P:phosphorelay signal transduction system"/>
    <property type="evidence" value="ECO:0007669"/>
    <property type="project" value="InterPro"/>
</dbReference>
<dbReference type="EMBL" id="CP032364">
    <property type="protein sequence ID" value="AYA99274.1"/>
    <property type="molecule type" value="Genomic_DNA"/>
</dbReference>
<dbReference type="SUPFAM" id="SSF52172">
    <property type="entry name" value="CheY-like"/>
    <property type="match status" value="1"/>
</dbReference>
<dbReference type="Gene3D" id="1.10.10.10">
    <property type="entry name" value="Winged helix-like DNA-binding domain superfamily/Winged helix DNA-binding domain"/>
    <property type="match status" value="1"/>
</dbReference>
<dbReference type="InterPro" id="IPR016032">
    <property type="entry name" value="Sig_transdc_resp-reg_C-effctor"/>
</dbReference>
<evidence type="ECO:0000313" key="7">
    <source>
        <dbReference type="Proteomes" id="UP000265562"/>
    </source>
</evidence>
<dbReference type="GO" id="GO:0006355">
    <property type="term" value="P:regulation of DNA-templated transcription"/>
    <property type="evidence" value="ECO:0007669"/>
    <property type="project" value="InterPro"/>
</dbReference>
<dbReference type="PANTHER" id="PTHR43214:SF43">
    <property type="entry name" value="TWO-COMPONENT RESPONSE REGULATOR"/>
    <property type="match status" value="1"/>
</dbReference>
<dbReference type="InterPro" id="IPR039420">
    <property type="entry name" value="WalR-like"/>
</dbReference>
<evidence type="ECO:0000256" key="3">
    <source>
        <dbReference type="ARBA" id="ARBA00023125"/>
    </source>
</evidence>
<evidence type="ECO:0000256" key="5">
    <source>
        <dbReference type="ARBA" id="ARBA00024867"/>
    </source>
</evidence>
<dbReference type="Gene3D" id="3.40.50.2300">
    <property type="match status" value="1"/>
</dbReference>
<keyword evidence="2" id="KW-0805">Transcription regulation</keyword>
<keyword evidence="4" id="KW-0804">Transcription</keyword>
<evidence type="ECO:0000313" key="6">
    <source>
        <dbReference type="EMBL" id="AYA99274.1"/>
    </source>
</evidence>
<dbReference type="Proteomes" id="UP000265562">
    <property type="component" value="Chromosome"/>
</dbReference>
<keyword evidence="3 6" id="KW-0238">DNA-binding</keyword>
<keyword evidence="7" id="KW-1185">Reference proteome</keyword>
<reference evidence="6 7" key="1">
    <citation type="submission" date="2018-09" db="EMBL/GenBank/DDBJ databases">
        <title>Genome sequencing of Lachnoanaerobaculum umeaense DSM 23576.</title>
        <authorList>
            <person name="Kook J.-K."/>
            <person name="Park S.-N."/>
            <person name="Lim Y.K."/>
        </authorList>
    </citation>
    <scope>NUCLEOTIDE SEQUENCE [LARGE SCALE GENOMIC DNA]</scope>
    <source>
        <strain evidence="7">DSM 23576 \ CCUG 58757</strain>
    </source>
</reference>
<dbReference type="Pfam" id="PF00196">
    <property type="entry name" value="GerE"/>
    <property type="match status" value="1"/>
</dbReference>
<sequence>MINVLIVDDSRIARKMMEYELESMSGYNILTFIEDAQNAMPICMKCQVDLILMDVCTAGDSSGLVAADEIKKRFPQIKIIITTSMPEYTFIEKAKQAGCESFWYKDYGNVSLKDVIEKTMAGENVYPDKTPDVDIYGVPISKFTPAQLRVLRELAMGLSQEEVAKKLCLSRSVIKGHISHMCDKTNTSKTLQLVTEAIEKRVILPKY</sequence>
<dbReference type="PROSITE" id="PS50110">
    <property type="entry name" value="RESPONSE_REGULATORY"/>
    <property type="match status" value="1"/>
</dbReference>
<dbReference type="PROSITE" id="PS50943">
    <property type="entry name" value="HTH_CROC1"/>
    <property type="match status" value="1"/>
</dbReference>
<dbReference type="PANTHER" id="PTHR43214">
    <property type="entry name" value="TWO-COMPONENT RESPONSE REGULATOR"/>
    <property type="match status" value="1"/>
</dbReference>
<proteinExistence type="predicted"/>
<dbReference type="OrthoDB" id="9779069at2"/>
<evidence type="ECO:0000256" key="4">
    <source>
        <dbReference type="ARBA" id="ARBA00023163"/>
    </source>
</evidence>
<dbReference type="KEGG" id="lua:D4A81_04575"/>
<gene>
    <name evidence="6" type="ORF">D4A81_04575</name>
</gene>
<evidence type="ECO:0000256" key="2">
    <source>
        <dbReference type="ARBA" id="ARBA00023015"/>
    </source>
</evidence>
<dbReference type="SUPFAM" id="SSF46894">
    <property type="entry name" value="C-terminal effector domain of the bipartite response regulators"/>
    <property type="match status" value="1"/>
</dbReference>
<organism evidence="6 7">
    <name type="scientific">Lachnoanaerobaculum umeaense</name>
    <dbReference type="NCBI Taxonomy" id="617123"/>
    <lineage>
        <taxon>Bacteria</taxon>
        <taxon>Bacillati</taxon>
        <taxon>Bacillota</taxon>
        <taxon>Clostridia</taxon>
        <taxon>Lachnospirales</taxon>
        <taxon>Lachnospiraceae</taxon>
        <taxon>Lachnoanaerobaculum</taxon>
    </lineage>
</organism>
<dbReference type="AlphaFoldDB" id="A0A385Q123"/>
<dbReference type="InterPro" id="IPR011006">
    <property type="entry name" value="CheY-like_superfamily"/>
</dbReference>
<comment type="function">
    <text evidence="5">May play the central regulatory role in sporulation. It may be an element of the effector pathway responsible for the activation of sporulation genes in response to nutritional stress. Spo0A may act in concert with spo0H (a sigma factor) to control the expression of some genes that are critical to the sporulation process.</text>
</comment>
<dbReference type="Pfam" id="PF00072">
    <property type="entry name" value="Response_reg"/>
    <property type="match status" value="1"/>
</dbReference>
<dbReference type="InterPro" id="IPR001387">
    <property type="entry name" value="Cro/C1-type_HTH"/>
</dbReference>
<evidence type="ECO:0000256" key="1">
    <source>
        <dbReference type="ARBA" id="ARBA00018672"/>
    </source>
</evidence>